<reference evidence="1 2" key="1">
    <citation type="submission" date="2018-12" db="EMBL/GenBank/DDBJ databases">
        <authorList>
            <consortium name="Pathogen Informatics"/>
        </authorList>
    </citation>
    <scope>NUCLEOTIDE SEQUENCE [LARGE SCALE GENOMIC DNA]</scope>
    <source>
        <strain evidence="1 2">NCTC9419</strain>
    </source>
</reference>
<dbReference type="Proteomes" id="UP000271603">
    <property type="component" value="Chromosome"/>
</dbReference>
<proteinExistence type="predicted"/>
<evidence type="ECO:0000313" key="2">
    <source>
        <dbReference type="Proteomes" id="UP000271603"/>
    </source>
</evidence>
<accession>A0A3S4JR59</accession>
<name>A0A3S4JR59_SERRU</name>
<sequence>MLYVKEGGVLIKLDDWEQVYSRPNFIKDLDLKDKKLKALIGYYKNEPPRKCGISNCHRTHNKGAIVITEDNCEASIGHICGSKKFEEKFETLIKQLEKEVDAEIYKEAVASRKSRIFDYWNQAAALTVGADGILKLAEKISQLKDPLVVGRFASMELMNMAANQRTKVTMPVWVEKSKSELTEEEIKSGEKKYKLEDSVIGQIKNTEVLLSSNDMKKLYHEEIEHVLTALQDLDLEKAKLKQINNIGRRVAVIDARIARANTLKALAIDFLTHKNLYPLYEKMHPMDTVSRKDLELYEAFINAL</sequence>
<dbReference type="EMBL" id="LR134155">
    <property type="protein sequence ID" value="VEA68504.1"/>
    <property type="molecule type" value="Genomic_DNA"/>
</dbReference>
<organism evidence="1 2">
    <name type="scientific">Serratia rubidaea</name>
    <name type="common">Serratia marinorubra</name>
    <dbReference type="NCBI Taxonomy" id="61652"/>
    <lineage>
        <taxon>Bacteria</taxon>
        <taxon>Pseudomonadati</taxon>
        <taxon>Pseudomonadota</taxon>
        <taxon>Gammaproteobacteria</taxon>
        <taxon>Enterobacterales</taxon>
        <taxon>Yersiniaceae</taxon>
        <taxon>Serratia</taxon>
    </lineage>
</organism>
<evidence type="ECO:0000313" key="1">
    <source>
        <dbReference type="EMBL" id="VEA68504.1"/>
    </source>
</evidence>
<protein>
    <submittedName>
        <fullName evidence="1">Uncharacterized protein</fullName>
    </submittedName>
</protein>
<gene>
    <name evidence="1" type="ORF">NCTC9419_00469</name>
</gene>
<dbReference type="AlphaFoldDB" id="A0A3S4JR59"/>